<keyword evidence="2" id="KW-1185">Reference proteome</keyword>
<evidence type="ECO:0000313" key="1">
    <source>
        <dbReference type="EMBL" id="MFC0320207.1"/>
    </source>
</evidence>
<dbReference type="Proteomes" id="UP001589774">
    <property type="component" value="Unassembled WGS sequence"/>
</dbReference>
<name>A0ABV6HMV3_9SPHI</name>
<dbReference type="RefSeq" id="WP_377477399.1">
    <property type="nucleotide sequence ID" value="NZ_JBHLWO010000002.1"/>
</dbReference>
<comment type="caution">
    <text evidence="1">The sequence shown here is derived from an EMBL/GenBank/DDBJ whole genome shotgun (WGS) entry which is preliminary data.</text>
</comment>
<protein>
    <submittedName>
        <fullName evidence="1">Uncharacterized protein</fullName>
    </submittedName>
</protein>
<accession>A0ABV6HMV3</accession>
<gene>
    <name evidence="1" type="ORF">ACFFI0_17915</name>
</gene>
<proteinExistence type="predicted"/>
<reference evidence="1 2" key="1">
    <citation type="submission" date="2024-09" db="EMBL/GenBank/DDBJ databases">
        <authorList>
            <person name="Sun Q."/>
            <person name="Mori K."/>
        </authorList>
    </citation>
    <scope>NUCLEOTIDE SEQUENCE [LARGE SCALE GENOMIC DNA]</scope>
    <source>
        <strain evidence="1 2">CCM 7765</strain>
    </source>
</reference>
<sequence length="182" mass="21651">MSEYSSLYINIQIKEEKLQHFFQEKPMPQSIDENWSKWWDSRKMYSKQPLSNLPYYRVQNNRAVFDQLLNGRDFGGVEHYDKNTERWTFIVVFFSENYTEISPMLSLLKQLATYQDAADTGVAFIYDFFWDCEEVMAYLEFASQQALFKDYSTTKEIEPAILIEANRALEAAVEKFSQQFKE</sequence>
<dbReference type="EMBL" id="JBHLWO010000002">
    <property type="protein sequence ID" value="MFC0320207.1"/>
    <property type="molecule type" value="Genomic_DNA"/>
</dbReference>
<evidence type="ECO:0000313" key="2">
    <source>
        <dbReference type="Proteomes" id="UP001589774"/>
    </source>
</evidence>
<organism evidence="1 2">
    <name type="scientific">Olivibacter oleidegradans</name>
    <dbReference type="NCBI Taxonomy" id="760123"/>
    <lineage>
        <taxon>Bacteria</taxon>
        <taxon>Pseudomonadati</taxon>
        <taxon>Bacteroidota</taxon>
        <taxon>Sphingobacteriia</taxon>
        <taxon>Sphingobacteriales</taxon>
        <taxon>Sphingobacteriaceae</taxon>
        <taxon>Olivibacter</taxon>
    </lineage>
</organism>